<dbReference type="InterPro" id="IPR013762">
    <property type="entry name" value="Integrase-like_cat_sf"/>
</dbReference>
<dbReference type="GO" id="GO:0006310">
    <property type="term" value="P:DNA recombination"/>
    <property type="evidence" value="ECO:0007669"/>
    <property type="project" value="UniProtKB-KW"/>
</dbReference>
<dbReference type="Proteomes" id="UP001347796">
    <property type="component" value="Unassembled WGS sequence"/>
</dbReference>
<reference evidence="3 4" key="1">
    <citation type="submission" date="2024-01" db="EMBL/GenBank/DDBJ databases">
        <title>The genome of the rayed Mediterranean limpet Patella caerulea (Linnaeus, 1758).</title>
        <authorList>
            <person name="Anh-Thu Weber A."/>
            <person name="Halstead-Nussloch G."/>
        </authorList>
    </citation>
    <scope>NUCLEOTIDE SEQUENCE [LARGE SCALE GENOMIC DNA]</scope>
    <source>
        <strain evidence="3">AATW-2023a</strain>
        <tissue evidence="3">Whole specimen</tissue>
    </source>
</reference>
<protein>
    <recommendedName>
        <fullName evidence="2">Tyr recombinase domain-containing protein</fullName>
    </recommendedName>
</protein>
<organism evidence="3 4">
    <name type="scientific">Patella caerulea</name>
    <name type="common">Rayed Mediterranean limpet</name>
    <dbReference type="NCBI Taxonomy" id="87958"/>
    <lineage>
        <taxon>Eukaryota</taxon>
        <taxon>Metazoa</taxon>
        <taxon>Spiralia</taxon>
        <taxon>Lophotrochozoa</taxon>
        <taxon>Mollusca</taxon>
        <taxon>Gastropoda</taxon>
        <taxon>Patellogastropoda</taxon>
        <taxon>Patelloidea</taxon>
        <taxon>Patellidae</taxon>
        <taxon>Patella</taxon>
    </lineage>
</organism>
<dbReference type="InterPro" id="IPR011010">
    <property type="entry name" value="DNA_brk_join_enz"/>
</dbReference>
<keyword evidence="4" id="KW-1185">Reference proteome</keyword>
<dbReference type="PANTHER" id="PTHR34605:SF3">
    <property type="entry name" value="P CELL-TYPE AGGLUTINATION PROTEIN MAP4-LIKE-RELATED"/>
    <property type="match status" value="1"/>
</dbReference>
<dbReference type="SUPFAM" id="SSF56349">
    <property type="entry name" value="DNA breaking-rejoining enzymes"/>
    <property type="match status" value="1"/>
</dbReference>
<dbReference type="Pfam" id="PF00589">
    <property type="entry name" value="Phage_integrase"/>
    <property type="match status" value="1"/>
</dbReference>
<sequence>MDTRLPITKDLLSDIISSLRMVCSSTFERFLFSAAFSIAFHGCFRVGELTYDKRKSQRHYLKLADISFSPDAVIIFLKSSKTDQAGTGSKITLNRKKGDPTCPVSLLSSYSDHRPQGSEILFTHFDGSPLTGYQFSAILKKSLAVLGIDHTRYTSHSFRIGSATNGFLGGLSESDIKELGRWKSKAYTAYIRS</sequence>
<feature type="domain" description="Tyr recombinase" evidence="2">
    <location>
        <begin position="4"/>
        <end position="193"/>
    </location>
</feature>
<dbReference type="PANTHER" id="PTHR34605">
    <property type="entry name" value="PHAGE_INTEGRASE DOMAIN-CONTAINING PROTEIN"/>
    <property type="match status" value="1"/>
</dbReference>
<dbReference type="PROSITE" id="PS51898">
    <property type="entry name" value="TYR_RECOMBINASE"/>
    <property type="match status" value="1"/>
</dbReference>
<dbReference type="InterPro" id="IPR002104">
    <property type="entry name" value="Integrase_catalytic"/>
</dbReference>
<evidence type="ECO:0000256" key="1">
    <source>
        <dbReference type="ARBA" id="ARBA00023172"/>
    </source>
</evidence>
<gene>
    <name evidence="3" type="ORF">SNE40_021041</name>
</gene>
<dbReference type="GO" id="GO:0015074">
    <property type="term" value="P:DNA integration"/>
    <property type="evidence" value="ECO:0007669"/>
    <property type="project" value="InterPro"/>
</dbReference>
<evidence type="ECO:0000313" key="3">
    <source>
        <dbReference type="EMBL" id="KAK6168528.1"/>
    </source>
</evidence>
<evidence type="ECO:0000259" key="2">
    <source>
        <dbReference type="PROSITE" id="PS51898"/>
    </source>
</evidence>
<evidence type="ECO:0000313" key="4">
    <source>
        <dbReference type="Proteomes" id="UP001347796"/>
    </source>
</evidence>
<name>A0AAN8J0Y8_PATCE</name>
<dbReference type="AlphaFoldDB" id="A0AAN8J0Y8"/>
<dbReference type="Gene3D" id="1.10.443.10">
    <property type="entry name" value="Intergrase catalytic core"/>
    <property type="match status" value="1"/>
</dbReference>
<keyword evidence="1" id="KW-0233">DNA recombination</keyword>
<accession>A0AAN8J0Y8</accession>
<dbReference type="InterPro" id="IPR052925">
    <property type="entry name" value="Phage_Integrase-like_Recomb"/>
</dbReference>
<dbReference type="EMBL" id="JAZGQO010000016">
    <property type="protein sequence ID" value="KAK6168528.1"/>
    <property type="molecule type" value="Genomic_DNA"/>
</dbReference>
<comment type="caution">
    <text evidence="3">The sequence shown here is derived from an EMBL/GenBank/DDBJ whole genome shotgun (WGS) entry which is preliminary data.</text>
</comment>
<dbReference type="GO" id="GO:0003677">
    <property type="term" value="F:DNA binding"/>
    <property type="evidence" value="ECO:0007669"/>
    <property type="project" value="InterPro"/>
</dbReference>
<proteinExistence type="predicted"/>